<gene>
    <name evidence="2" type="ORF">GCM10010492_58050</name>
</gene>
<feature type="chain" id="PRO_5046690222" description="LTD domain-containing protein" evidence="1">
    <location>
        <begin position="26"/>
        <end position="218"/>
    </location>
</feature>
<evidence type="ECO:0000313" key="3">
    <source>
        <dbReference type="Proteomes" id="UP001500416"/>
    </source>
</evidence>
<organism evidence="2 3">
    <name type="scientific">Saccharothrix mutabilis subsp. mutabilis</name>
    <dbReference type="NCBI Taxonomy" id="66855"/>
    <lineage>
        <taxon>Bacteria</taxon>
        <taxon>Bacillati</taxon>
        <taxon>Actinomycetota</taxon>
        <taxon>Actinomycetes</taxon>
        <taxon>Pseudonocardiales</taxon>
        <taxon>Pseudonocardiaceae</taxon>
        <taxon>Saccharothrix</taxon>
    </lineage>
</organism>
<name>A0ABP3E503_9PSEU</name>
<reference evidence="3" key="1">
    <citation type="journal article" date="2019" name="Int. J. Syst. Evol. Microbiol.">
        <title>The Global Catalogue of Microorganisms (GCM) 10K type strain sequencing project: providing services to taxonomists for standard genome sequencing and annotation.</title>
        <authorList>
            <consortium name="The Broad Institute Genomics Platform"/>
            <consortium name="The Broad Institute Genome Sequencing Center for Infectious Disease"/>
            <person name="Wu L."/>
            <person name="Ma J."/>
        </authorList>
    </citation>
    <scope>NUCLEOTIDE SEQUENCE [LARGE SCALE GENOMIC DNA]</scope>
    <source>
        <strain evidence="3">JCM 3380</strain>
    </source>
</reference>
<protein>
    <recommendedName>
        <fullName evidence="4">LTD domain-containing protein</fullName>
    </recommendedName>
</protein>
<evidence type="ECO:0000313" key="2">
    <source>
        <dbReference type="EMBL" id="GAA0250282.1"/>
    </source>
</evidence>
<feature type="signal peptide" evidence="1">
    <location>
        <begin position="1"/>
        <end position="25"/>
    </location>
</feature>
<dbReference type="RefSeq" id="WP_343937115.1">
    <property type="nucleotide sequence ID" value="NZ_BAAABU010000018.1"/>
</dbReference>
<keyword evidence="1" id="KW-0732">Signal</keyword>
<sequence>MRRFSTGAAAFAVLAAAVTTGFAQAAPEQGDEVLPMVSSSLVVNEVATRGPQGNLDEFVEIRNLSSQSFELAGQFEVRIYAPDGALLETVDFPAGTQLEPRGQAGDILVLVHENFAGTIPPNVTQVPLPEELDIPDLGGVAIYTVPQGNQQGQKIDGVAFSNSVPTTRAREGQAARPMINLNLDPLLRVASARDVLSTDTDNNRVDFDLHTATPGTLN</sequence>
<accession>A0ABP3E503</accession>
<dbReference type="EMBL" id="BAAABU010000018">
    <property type="protein sequence ID" value="GAA0250282.1"/>
    <property type="molecule type" value="Genomic_DNA"/>
</dbReference>
<evidence type="ECO:0000256" key="1">
    <source>
        <dbReference type="SAM" id="SignalP"/>
    </source>
</evidence>
<comment type="caution">
    <text evidence="2">The sequence shown here is derived from an EMBL/GenBank/DDBJ whole genome shotgun (WGS) entry which is preliminary data.</text>
</comment>
<keyword evidence="3" id="KW-1185">Reference proteome</keyword>
<dbReference type="Proteomes" id="UP001500416">
    <property type="component" value="Unassembled WGS sequence"/>
</dbReference>
<evidence type="ECO:0008006" key="4">
    <source>
        <dbReference type="Google" id="ProtNLM"/>
    </source>
</evidence>
<proteinExistence type="predicted"/>